<dbReference type="Proteomes" id="UP000801492">
    <property type="component" value="Unassembled WGS sequence"/>
</dbReference>
<dbReference type="AlphaFoldDB" id="A0A8K0D992"/>
<evidence type="ECO:0000313" key="2">
    <source>
        <dbReference type="EMBL" id="KAF2899372.1"/>
    </source>
</evidence>
<comment type="caution">
    <text evidence="2">The sequence shown here is derived from an EMBL/GenBank/DDBJ whole genome shotgun (WGS) entry which is preliminary data.</text>
</comment>
<accession>A0A8K0D992</accession>
<proteinExistence type="predicted"/>
<evidence type="ECO:0000256" key="1">
    <source>
        <dbReference type="SAM" id="Phobius"/>
    </source>
</evidence>
<organism evidence="2 3">
    <name type="scientific">Ignelater luminosus</name>
    <name type="common">Cucubano</name>
    <name type="synonym">Pyrophorus luminosus</name>
    <dbReference type="NCBI Taxonomy" id="2038154"/>
    <lineage>
        <taxon>Eukaryota</taxon>
        <taxon>Metazoa</taxon>
        <taxon>Ecdysozoa</taxon>
        <taxon>Arthropoda</taxon>
        <taxon>Hexapoda</taxon>
        <taxon>Insecta</taxon>
        <taxon>Pterygota</taxon>
        <taxon>Neoptera</taxon>
        <taxon>Endopterygota</taxon>
        <taxon>Coleoptera</taxon>
        <taxon>Polyphaga</taxon>
        <taxon>Elateriformia</taxon>
        <taxon>Elateroidea</taxon>
        <taxon>Elateridae</taxon>
        <taxon>Agrypninae</taxon>
        <taxon>Pyrophorini</taxon>
        <taxon>Ignelater</taxon>
    </lineage>
</organism>
<gene>
    <name evidence="2" type="ORF">ILUMI_06815</name>
</gene>
<reference evidence="2" key="1">
    <citation type="submission" date="2019-08" db="EMBL/GenBank/DDBJ databases">
        <title>The genome of the North American firefly Photinus pyralis.</title>
        <authorList>
            <consortium name="Photinus pyralis genome working group"/>
            <person name="Fallon T.R."/>
            <person name="Sander Lower S.E."/>
            <person name="Weng J.-K."/>
        </authorList>
    </citation>
    <scope>NUCLEOTIDE SEQUENCE</scope>
    <source>
        <strain evidence="2">TRF0915ILg1</strain>
        <tissue evidence="2">Whole body</tissue>
    </source>
</reference>
<feature type="non-terminal residue" evidence="2">
    <location>
        <position position="50"/>
    </location>
</feature>
<keyword evidence="1" id="KW-0472">Membrane</keyword>
<keyword evidence="1" id="KW-0812">Transmembrane</keyword>
<sequence>MDRNYVDGLLEAHSFLPQWIMDAETQAVIIAGLCCVGAWVIFQWMIQVIH</sequence>
<protein>
    <submittedName>
        <fullName evidence="2">Uncharacterized protein</fullName>
    </submittedName>
</protein>
<dbReference type="OrthoDB" id="6770765at2759"/>
<evidence type="ECO:0000313" key="3">
    <source>
        <dbReference type="Proteomes" id="UP000801492"/>
    </source>
</evidence>
<name>A0A8K0D992_IGNLU</name>
<feature type="transmembrane region" description="Helical" evidence="1">
    <location>
        <begin position="27"/>
        <end position="46"/>
    </location>
</feature>
<dbReference type="EMBL" id="VTPC01002852">
    <property type="protein sequence ID" value="KAF2899372.1"/>
    <property type="molecule type" value="Genomic_DNA"/>
</dbReference>
<keyword evidence="1" id="KW-1133">Transmembrane helix</keyword>
<keyword evidence="3" id="KW-1185">Reference proteome</keyword>